<dbReference type="InterPro" id="IPR004320">
    <property type="entry name" value="BPS1_pln"/>
</dbReference>
<reference evidence="2 3" key="1">
    <citation type="submission" date="2024-03" db="EMBL/GenBank/DDBJ databases">
        <authorList>
            <person name="Gkanogiannis A."/>
            <person name="Becerra Lopez-Lavalle L."/>
        </authorList>
    </citation>
    <scope>NUCLEOTIDE SEQUENCE [LARGE SCALE GENOMIC DNA]</scope>
</reference>
<evidence type="ECO:0000256" key="1">
    <source>
        <dbReference type="SAM" id="Coils"/>
    </source>
</evidence>
<dbReference type="Proteomes" id="UP001642487">
    <property type="component" value="Chromosome 5"/>
</dbReference>
<feature type="coiled-coil region" evidence="1">
    <location>
        <begin position="260"/>
        <end position="294"/>
    </location>
</feature>
<protein>
    <submittedName>
        <fullName evidence="2">Uncharacterized protein</fullName>
    </submittedName>
</protein>
<evidence type="ECO:0000313" key="3">
    <source>
        <dbReference type="Proteomes" id="UP001642487"/>
    </source>
</evidence>
<gene>
    <name evidence="2" type="ORF">CITCOLO1_LOCUS14514</name>
</gene>
<evidence type="ECO:0000313" key="2">
    <source>
        <dbReference type="EMBL" id="CAK9322369.1"/>
    </source>
</evidence>
<name>A0ABP0YPC0_9ROSI</name>
<organism evidence="2 3">
    <name type="scientific">Citrullus colocynthis</name>
    <name type="common">colocynth</name>
    <dbReference type="NCBI Taxonomy" id="252529"/>
    <lineage>
        <taxon>Eukaryota</taxon>
        <taxon>Viridiplantae</taxon>
        <taxon>Streptophyta</taxon>
        <taxon>Embryophyta</taxon>
        <taxon>Tracheophyta</taxon>
        <taxon>Spermatophyta</taxon>
        <taxon>Magnoliopsida</taxon>
        <taxon>eudicotyledons</taxon>
        <taxon>Gunneridae</taxon>
        <taxon>Pentapetalae</taxon>
        <taxon>rosids</taxon>
        <taxon>fabids</taxon>
        <taxon>Cucurbitales</taxon>
        <taxon>Cucurbitaceae</taxon>
        <taxon>Benincaseae</taxon>
        <taxon>Citrullus</taxon>
    </lineage>
</organism>
<accession>A0ABP0YPC0</accession>
<sequence>MVISVHPFDNFFSKLEDHNHHHESEAVSAAIQRFLAQISIRLNDVGFYLNKPTSEILSFSLIKRCFELLRIQHRAFAKLLVEIDYPVRKHEGSSGDEFLKYTLKLLDLLNSISSCIAHLGQARLKLSHALTLVEASPSSAIDRLKPIGGSGCFSKELIKEGESGEICVEVEKSEKELVVCRALMIMKQIGFWVCGFVISGLSGDADAFMEMRKSSREFGVSGLDRLDFPVHKAICESGVRLKEIKEVNDAVELLVASMAAGKSNDSAENLQKRLEVLEKEIDGLRKEVDSIFSDVLEERSKLLDCLRQRNQ</sequence>
<dbReference type="Pfam" id="PF03087">
    <property type="entry name" value="BPS1"/>
    <property type="match status" value="1"/>
</dbReference>
<proteinExistence type="predicted"/>
<dbReference type="PANTHER" id="PTHR31509">
    <property type="entry name" value="BPS1-LIKE PROTEIN"/>
    <property type="match status" value="1"/>
</dbReference>
<dbReference type="EMBL" id="OZ021739">
    <property type="protein sequence ID" value="CAK9322369.1"/>
    <property type="molecule type" value="Genomic_DNA"/>
</dbReference>
<keyword evidence="1" id="KW-0175">Coiled coil</keyword>
<keyword evidence="3" id="KW-1185">Reference proteome</keyword>